<protein>
    <submittedName>
        <fullName evidence="1">Uncharacterized protein</fullName>
    </submittedName>
</protein>
<evidence type="ECO:0000313" key="2">
    <source>
        <dbReference type="Proteomes" id="UP001445335"/>
    </source>
</evidence>
<organism evidence="1 2">
    <name type="scientific">Elliptochloris bilobata</name>
    <dbReference type="NCBI Taxonomy" id="381761"/>
    <lineage>
        <taxon>Eukaryota</taxon>
        <taxon>Viridiplantae</taxon>
        <taxon>Chlorophyta</taxon>
        <taxon>core chlorophytes</taxon>
        <taxon>Trebouxiophyceae</taxon>
        <taxon>Trebouxiophyceae incertae sedis</taxon>
        <taxon>Elliptochloris clade</taxon>
        <taxon>Elliptochloris</taxon>
    </lineage>
</organism>
<keyword evidence="2" id="KW-1185">Reference proteome</keyword>
<dbReference type="AlphaFoldDB" id="A0AAW1RRK3"/>
<dbReference type="Proteomes" id="UP001445335">
    <property type="component" value="Unassembled WGS sequence"/>
</dbReference>
<name>A0AAW1RRK3_9CHLO</name>
<evidence type="ECO:0000313" key="1">
    <source>
        <dbReference type="EMBL" id="KAK9836257.1"/>
    </source>
</evidence>
<proteinExistence type="predicted"/>
<accession>A0AAW1RRK3</accession>
<sequence>MTAQCKLRTSSSTSIVCAQVYAANSGRTVSFMASMVRYQFGDVCFAAPPPPPGAFAPPPLPFPHFPWEAPPPPVMWPPTEIFPALVYAPASHAAVSSEGSPPRLLRRTVRLSRRLAHKRKLLLP</sequence>
<gene>
    <name evidence="1" type="ORF">WJX81_000164</name>
</gene>
<dbReference type="EMBL" id="JALJOU010000025">
    <property type="protein sequence ID" value="KAK9836257.1"/>
    <property type="molecule type" value="Genomic_DNA"/>
</dbReference>
<comment type="caution">
    <text evidence="1">The sequence shown here is derived from an EMBL/GenBank/DDBJ whole genome shotgun (WGS) entry which is preliminary data.</text>
</comment>
<reference evidence="1 2" key="1">
    <citation type="journal article" date="2024" name="Nat. Commun.">
        <title>Phylogenomics reveals the evolutionary origins of lichenization in chlorophyte algae.</title>
        <authorList>
            <person name="Puginier C."/>
            <person name="Libourel C."/>
            <person name="Otte J."/>
            <person name="Skaloud P."/>
            <person name="Haon M."/>
            <person name="Grisel S."/>
            <person name="Petersen M."/>
            <person name="Berrin J.G."/>
            <person name="Delaux P.M."/>
            <person name="Dal Grande F."/>
            <person name="Keller J."/>
        </authorList>
    </citation>
    <scope>NUCLEOTIDE SEQUENCE [LARGE SCALE GENOMIC DNA]</scope>
    <source>
        <strain evidence="1 2">SAG 245.80</strain>
    </source>
</reference>